<dbReference type="Proteomes" id="UP001056035">
    <property type="component" value="Chromosome"/>
</dbReference>
<feature type="transmembrane region" description="Helical" evidence="1">
    <location>
        <begin position="56"/>
        <end position="78"/>
    </location>
</feature>
<dbReference type="RefSeq" id="WP_254569206.1">
    <property type="nucleotide sequence ID" value="NZ_CP098502.1"/>
</dbReference>
<evidence type="ECO:0000313" key="2">
    <source>
        <dbReference type="EMBL" id="UTI62468.1"/>
    </source>
</evidence>
<organism evidence="2 3">
    <name type="scientific">Paraconexibacter antarcticus</name>
    <dbReference type="NCBI Taxonomy" id="2949664"/>
    <lineage>
        <taxon>Bacteria</taxon>
        <taxon>Bacillati</taxon>
        <taxon>Actinomycetota</taxon>
        <taxon>Thermoleophilia</taxon>
        <taxon>Solirubrobacterales</taxon>
        <taxon>Paraconexibacteraceae</taxon>
        <taxon>Paraconexibacter</taxon>
    </lineage>
</organism>
<proteinExistence type="predicted"/>
<keyword evidence="1" id="KW-0812">Transmembrane</keyword>
<sequence>MFVLAKLIDTEALWQTIWSGALAGIGVSVVFALTILGATRSTDMRQADRPAAATAYAVLAAVSSLAFLAIIAYGVTIITTK</sequence>
<dbReference type="EMBL" id="CP098502">
    <property type="protein sequence ID" value="UTI62468.1"/>
    <property type="molecule type" value="Genomic_DNA"/>
</dbReference>
<name>A0ABY5DL20_9ACTN</name>
<feature type="transmembrane region" description="Helical" evidence="1">
    <location>
        <begin position="12"/>
        <end position="36"/>
    </location>
</feature>
<evidence type="ECO:0000313" key="3">
    <source>
        <dbReference type="Proteomes" id="UP001056035"/>
    </source>
</evidence>
<keyword evidence="1" id="KW-0472">Membrane</keyword>
<reference evidence="2 3" key="1">
    <citation type="submission" date="2022-06" db="EMBL/GenBank/DDBJ databases">
        <title>Paraconexibacter antarcticus.</title>
        <authorList>
            <person name="Kim C.S."/>
        </authorList>
    </citation>
    <scope>NUCLEOTIDE SEQUENCE [LARGE SCALE GENOMIC DNA]</scope>
    <source>
        <strain evidence="2 3">02-257</strain>
    </source>
</reference>
<keyword evidence="1" id="KW-1133">Transmembrane helix</keyword>
<accession>A0ABY5DL20</accession>
<gene>
    <name evidence="2" type="ORF">NBH00_13965</name>
</gene>
<keyword evidence="3" id="KW-1185">Reference proteome</keyword>
<protein>
    <submittedName>
        <fullName evidence="2">Uncharacterized protein</fullName>
    </submittedName>
</protein>
<evidence type="ECO:0000256" key="1">
    <source>
        <dbReference type="SAM" id="Phobius"/>
    </source>
</evidence>